<comment type="similarity">
    <text evidence="1">Belongs to the peptidase C14B family.</text>
</comment>
<comment type="caution">
    <text evidence="3">The sequence shown here is derived from an EMBL/GenBank/DDBJ whole genome shotgun (WGS) entry which is preliminary data.</text>
</comment>
<reference evidence="3 4" key="1">
    <citation type="submission" date="2016-02" db="EMBL/GenBank/DDBJ databases">
        <title>Genome analysis of coral dinoflagellate symbionts highlights evolutionary adaptations to a symbiotic lifestyle.</title>
        <authorList>
            <person name="Aranda M."/>
            <person name="Li Y."/>
            <person name="Liew Y.J."/>
            <person name="Baumgarten S."/>
            <person name="Simakov O."/>
            <person name="Wilson M."/>
            <person name="Piel J."/>
            <person name="Ashoor H."/>
            <person name="Bougouffa S."/>
            <person name="Bajic V.B."/>
            <person name="Ryu T."/>
            <person name="Ravasi T."/>
            <person name="Bayer T."/>
            <person name="Micklem G."/>
            <person name="Kim H."/>
            <person name="Bhak J."/>
            <person name="Lajeunesse T.C."/>
            <person name="Voolstra C.R."/>
        </authorList>
    </citation>
    <scope>NUCLEOTIDE SEQUENCE [LARGE SCALE GENOMIC DNA]</scope>
    <source>
        <strain evidence="3 4">CCMP2467</strain>
    </source>
</reference>
<dbReference type="PANTHER" id="PTHR48104">
    <property type="entry name" value="METACASPASE-4"/>
    <property type="match status" value="1"/>
</dbReference>
<gene>
    <name evidence="3" type="primary">MCA1</name>
    <name evidence="3" type="ORF">AK812_SmicGene40325</name>
</gene>
<dbReference type="Pfam" id="PF00656">
    <property type="entry name" value="Peptidase_C14"/>
    <property type="match status" value="1"/>
</dbReference>
<evidence type="ECO:0000259" key="2">
    <source>
        <dbReference type="Pfam" id="PF00656"/>
    </source>
</evidence>
<organism evidence="3 4">
    <name type="scientific">Symbiodinium microadriaticum</name>
    <name type="common">Dinoflagellate</name>
    <name type="synonym">Zooxanthella microadriatica</name>
    <dbReference type="NCBI Taxonomy" id="2951"/>
    <lineage>
        <taxon>Eukaryota</taxon>
        <taxon>Sar</taxon>
        <taxon>Alveolata</taxon>
        <taxon>Dinophyceae</taxon>
        <taxon>Suessiales</taxon>
        <taxon>Symbiodiniaceae</taxon>
        <taxon>Symbiodinium</taxon>
    </lineage>
</organism>
<dbReference type="GO" id="GO:0004197">
    <property type="term" value="F:cysteine-type endopeptidase activity"/>
    <property type="evidence" value="ECO:0007669"/>
    <property type="project" value="InterPro"/>
</dbReference>
<dbReference type="InterPro" id="IPR011600">
    <property type="entry name" value="Pept_C14_caspase"/>
</dbReference>
<protein>
    <submittedName>
        <fullName evidence="3">Metacaspase-1</fullName>
    </submittedName>
</protein>
<name>A0A1Q9C8Z4_SYMMI</name>
<dbReference type="InterPro" id="IPR050452">
    <property type="entry name" value="Metacaspase"/>
</dbReference>
<evidence type="ECO:0000313" key="4">
    <source>
        <dbReference type="Proteomes" id="UP000186817"/>
    </source>
</evidence>
<dbReference type="GO" id="GO:0005737">
    <property type="term" value="C:cytoplasm"/>
    <property type="evidence" value="ECO:0007669"/>
    <property type="project" value="TreeGrafter"/>
</dbReference>
<keyword evidence="4" id="KW-1185">Reference proteome</keyword>
<feature type="domain" description="Peptidase C14 caspase" evidence="2">
    <location>
        <begin position="478"/>
        <end position="747"/>
    </location>
</feature>
<dbReference type="PANTHER" id="PTHR48104:SF30">
    <property type="entry name" value="METACASPASE-1"/>
    <property type="match status" value="1"/>
</dbReference>
<evidence type="ECO:0000256" key="1">
    <source>
        <dbReference type="ARBA" id="ARBA00009005"/>
    </source>
</evidence>
<dbReference type="OrthoDB" id="3223806at2759"/>
<dbReference type="EMBL" id="LSRX01001490">
    <property type="protein sequence ID" value="OLP79388.1"/>
    <property type="molecule type" value="Genomic_DNA"/>
</dbReference>
<dbReference type="GO" id="GO:0006508">
    <property type="term" value="P:proteolysis"/>
    <property type="evidence" value="ECO:0007669"/>
    <property type="project" value="InterPro"/>
</dbReference>
<proteinExistence type="inferred from homology"/>
<sequence length="765" mass="83362">MENLGIEQRTADRSKGATLLKRIEYSFERATLLKGIEYSLASREVLRPPGYEAAPRGREADEVLSVAQLEDTAGKASEKVVAEEFLRLGAAQVRAAQVQVQDMSMMDDLWLEEMKDTDSQTASLVIQDLPQHRVEDATQGVVVEFRVIEQDLATSAEILRPPSSLVDMEVLRAQFQLHLLVLSKMFRSLHGGRNAVRLQQVLASKARRLARLLLPDLILLSARDLNRERLGSAPKTSSLSMRVLSSPLLAEPRMQRAMERCRALEDLELSYGSNLAEFEYLVICLWLPLYDEEKIALPLPVKEVYAVDLQASGVQAIVRACSATLGCRALAGITDGRLEGLCAPLRGHGIRRAGATFTTSGLCTDYVSGGVLAAVMTAVEFRPNIGPHTPVETGVKNSTCALAYRYAEDDSWPEAAPLAASAMGKVCSVLSGRPAPADICAVIKEAEHRAEEWGLLGLGDSRDVSPKAAKQEPLTGARRSLLIGCNYAGTSNELHGCANDVRRMIPVLAKLGFPSDGGSQKVLLDEEGVDGPKPTHANMLEGLDWLVAEAQPGDALLLHYSGHGGREPAEEGGYHETLVPLDFETAGMLRDTELFERLVKRLPEGCRLTCILDSCHSAGALNLPYIFVGTEGLDWLVAEAQPGDAKWRQGSSKELFGDVSSLGKNLWKMYQDGQSGYVTDKETTKGVAVGEVVAITGCRSDQTSADVGDVSTFGQEELTYAELLERIRQELARKGFSQVPQFVSSLLVELKQPFKLDSIFVEDEQ</sequence>
<dbReference type="Proteomes" id="UP000186817">
    <property type="component" value="Unassembled WGS sequence"/>
</dbReference>
<accession>A0A1Q9C8Z4</accession>
<dbReference type="Gene3D" id="3.40.50.12660">
    <property type="match status" value="2"/>
</dbReference>
<dbReference type="AlphaFoldDB" id="A0A1Q9C8Z4"/>
<evidence type="ECO:0000313" key="3">
    <source>
        <dbReference type="EMBL" id="OLP79388.1"/>
    </source>
</evidence>